<feature type="transmembrane region" description="Helical" evidence="7">
    <location>
        <begin position="210"/>
        <end position="231"/>
    </location>
</feature>
<dbReference type="RefSeq" id="WP_241714357.1">
    <property type="nucleotide sequence ID" value="NZ_JALBUF010000006.1"/>
</dbReference>
<evidence type="ECO:0000313" key="8">
    <source>
        <dbReference type="EMBL" id="MCI0183720.1"/>
    </source>
</evidence>
<keyword evidence="5 7" id="KW-1133">Transmembrane helix</keyword>
<feature type="transmembrane region" description="Helical" evidence="7">
    <location>
        <begin position="12"/>
        <end position="30"/>
    </location>
</feature>
<evidence type="ECO:0000256" key="2">
    <source>
        <dbReference type="ARBA" id="ARBA00006386"/>
    </source>
</evidence>
<keyword evidence="9" id="KW-1185">Reference proteome</keyword>
<evidence type="ECO:0000256" key="3">
    <source>
        <dbReference type="ARBA" id="ARBA00022475"/>
    </source>
</evidence>
<evidence type="ECO:0000256" key="1">
    <source>
        <dbReference type="ARBA" id="ARBA00004651"/>
    </source>
</evidence>
<feature type="transmembrane region" description="Helical" evidence="7">
    <location>
        <begin position="122"/>
        <end position="145"/>
    </location>
</feature>
<keyword evidence="3" id="KW-1003">Cell membrane</keyword>
<name>A0A9X1V9K2_9BACL</name>
<sequence>MVHGGLVGAKVRTLALIALIAGCFIAIAVYSHGAVHPLMNAHMVKSLFQSIVWEAFPFILLGAMLSSIIETWVGSNHLSALLSDSLSGRMTASIMGLVVPVCDCGTIPVARSLRRKGVGESVAFTFALGTPTINLVALISTFIAFHQQWSWVLLRAGAALIIAIVTGIAVHFREEGLLEKWNAVHPNHDHQDVKGLSKWRHATDHSIEELFAVGPFFVISALFAAIAQGLWPMHAVTTFTQHSVWSIVLLMILGSAFSLCSEADAFVAASLTTIFSPGAVMAFLLAGQMIDVRNLMLMPQVFSKKTMAVGLPLTAVMIFSVALLVNRFFTGGWL</sequence>
<evidence type="ECO:0000256" key="7">
    <source>
        <dbReference type="SAM" id="Phobius"/>
    </source>
</evidence>
<organism evidence="8 9">
    <name type="scientific">Sulfoacidibacillus ferrooxidans</name>
    <dbReference type="NCBI Taxonomy" id="2005001"/>
    <lineage>
        <taxon>Bacteria</taxon>
        <taxon>Bacillati</taxon>
        <taxon>Bacillota</taxon>
        <taxon>Bacilli</taxon>
        <taxon>Bacillales</taxon>
        <taxon>Alicyclobacillaceae</taxon>
        <taxon>Sulfoacidibacillus</taxon>
    </lineage>
</organism>
<feature type="transmembrane region" description="Helical" evidence="7">
    <location>
        <begin position="307"/>
        <end position="329"/>
    </location>
</feature>
<feature type="transmembrane region" description="Helical" evidence="7">
    <location>
        <begin position="151"/>
        <end position="172"/>
    </location>
</feature>
<dbReference type="AlphaFoldDB" id="A0A9X1V9K2"/>
<evidence type="ECO:0000313" key="9">
    <source>
        <dbReference type="Proteomes" id="UP001139263"/>
    </source>
</evidence>
<reference evidence="8" key="1">
    <citation type="submission" date="2022-03" db="EMBL/GenBank/DDBJ databases">
        <title>Draft Genome Sequence of Firmicute Strain S0AB, a Heterotrophic Iron/Sulfur-Oxidizing Extreme Acidophile.</title>
        <authorList>
            <person name="Vergara E."/>
            <person name="Pakostova E."/>
            <person name="Johnson D.B."/>
            <person name="Holmes D.S."/>
        </authorList>
    </citation>
    <scope>NUCLEOTIDE SEQUENCE</scope>
    <source>
        <strain evidence="8">S0AB</strain>
    </source>
</reference>
<dbReference type="PANTHER" id="PTHR34184:SF4">
    <property type="entry name" value="UPF0718 PROTEIN YCGR"/>
    <property type="match status" value="1"/>
</dbReference>
<dbReference type="InterPro" id="IPR005524">
    <property type="entry name" value="DUF318"/>
</dbReference>
<feature type="transmembrane region" description="Helical" evidence="7">
    <location>
        <begin position="51"/>
        <end position="69"/>
    </location>
</feature>
<proteinExistence type="inferred from homology"/>
<feature type="transmembrane region" description="Helical" evidence="7">
    <location>
        <begin position="267"/>
        <end position="287"/>
    </location>
</feature>
<evidence type="ECO:0000256" key="5">
    <source>
        <dbReference type="ARBA" id="ARBA00022989"/>
    </source>
</evidence>
<evidence type="ECO:0000256" key="6">
    <source>
        <dbReference type="ARBA" id="ARBA00023136"/>
    </source>
</evidence>
<comment type="caution">
    <text evidence="8">The sequence shown here is derived from an EMBL/GenBank/DDBJ whole genome shotgun (WGS) entry which is preliminary data.</text>
</comment>
<feature type="transmembrane region" description="Helical" evidence="7">
    <location>
        <begin position="243"/>
        <end position="260"/>
    </location>
</feature>
<protein>
    <recommendedName>
        <fullName evidence="10">Permease</fullName>
    </recommendedName>
</protein>
<dbReference type="GO" id="GO:0005886">
    <property type="term" value="C:plasma membrane"/>
    <property type="evidence" value="ECO:0007669"/>
    <property type="project" value="UniProtKB-SubCell"/>
</dbReference>
<dbReference type="PANTHER" id="PTHR34184">
    <property type="entry name" value="UPF0718 PROTEIN YCGR"/>
    <property type="match status" value="1"/>
</dbReference>
<dbReference type="Proteomes" id="UP001139263">
    <property type="component" value="Unassembled WGS sequence"/>
</dbReference>
<keyword evidence="4 7" id="KW-0812">Transmembrane</keyword>
<keyword evidence="6 7" id="KW-0472">Membrane</keyword>
<feature type="transmembrane region" description="Helical" evidence="7">
    <location>
        <begin position="89"/>
        <end position="110"/>
    </location>
</feature>
<evidence type="ECO:0008006" key="10">
    <source>
        <dbReference type="Google" id="ProtNLM"/>
    </source>
</evidence>
<dbReference type="EMBL" id="JALBUF010000006">
    <property type="protein sequence ID" value="MCI0183720.1"/>
    <property type="molecule type" value="Genomic_DNA"/>
</dbReference>
<comment type="similarity">
    <text evidence="2">Belongs to the UPF0718 family.</text>
</comment>
<accession>A0A9X1V9K2</accession>
<gene>
    <name evidence="8" type="ORF">MM817_02011</name>
</gene>
<dbReference type="Pfam" id="PF03773">
    <property type="entry name" value="ArsP_1"/>
    <property type="match status" value="1"/>
</dbReference>
<dbReference type="InterPro" id="IPR052923">
    <property type="entry name" value="UPF0718"/>
</dbReference>
<evidence type="ECO:0000256" key="4">
    <source>
        <dbReference type="ARBA" id="ARBA00022692"/>
    </source>
</evidence>
<comment type="subcellular location">
    <subcellularLocation>
        <location evidence="1">Cell membrane</location>
        <topology evidence="1">Multi-pass membrane protein</topology>
    </subcellularLocation>
</comment>